<evidence type="ECO:0000256" key="2">
    <source>
        <dbReference type="SAM" id="MobiDB-lite"/>
    </source>
</evidence>
<feature type="domain" description="Response regulatory" evidence="3">
    <location>
        <begin position="1"/>
        <end position="72"/>
    </location>
</feature>
<dbReference type="GO" id="GO:0000160">
    <property type="term" value="P:phosphorelay signal transduction system"/>
    <property type="evidence" value="ECO:0007669"/>
    <property type="project" value="InterPro"/>
</dbReference>
<dbReference type="OrthoDB" id="9802155at2"/>
<evidence type="ECO:0000313" key="4">
    <source>
        <dbReference type="EMBL" id="RQH24265.1"/>
    </source>
</evidence>
<dbReference type="InterPro" id="IPR011006">
    <property type="entry name" value="CheY-like_superfamily"/>
</dbReference>
<feature type="modified residue" description="4-aspartylphosphate" evidence="1">
    <location>
        <position position="42"/>
    </location>
</feature>
<feature type="compositionally biased region" description="Polar residues" evidence="2">
    <location>
        <begin position="1"/>
        <end position="20"/>
    </location>
</feature>
<keyword evidence="1" id="KW-0597">Phosphoprotein</keyword>
<evidence type="ECO:0000256" key="1">
    <source>
        <dbReference type="PROSITE-ProRule" id="PRU00169"/>
    </source>
</evidence>
<comment type="caution">
    <text evidence="4">The sequence shown here is derived from an EMBL/GenBank/DDBJ whole genome shotgun (WGS) entry which is preliminary data.</text>
</comment>
<dbReference type="AlphaFoldDB" id="A0A3N6PFQ7"/>
<reference evidence="4 5" key="1">
    <citation type="journal article" date="2018" name="ACS Chem. Biol.">
        <title>Ketoreductase domain dysfunction expands chemodiversity: malyngamide biosynthesis in the cyanobacterium Okeania hirsuta.</title>
        <authorList>
            <person name="Moss N.A."/>
            <person name="Leao T."/>
            <person name="Rankin M."/>
            <person name="McCullough T.M."/>
            <person name="Qu P."/>
            <person name="Korobeynikov A."/>
            <person name="Smith J.L."/>
            <person name="Gerwick L."/>
            <person name="Gerwick W.H."/>
        </authorList>
    </citation>
    <scope>NUCLEOTIDE SEQUENCE [LARGE SCALE GENOMIC DNA]</scope>
    <source>
        <strain evidence="4 5">PAB10Feb10-1</strain>
    </source>
</reference>
<accession>A0A3N6PFQ7</accession>
<feature type="region of interest" description="Disordered" evidence="2">
    <location>
        <begin position="1"/>
        <end position="28"/>
    </location>
</feature>
<keyword evidence="5" id="KW-1185">Reference proteome</keyword>
<sequence>MIRNCGNTSKNNWRALSQRGSCKWKRRPGTARTNLPDVIISDVMMPEMDGIEMTHHLKMILNQPYPHHSSHG</sequence>
<proteinExistence type="predicted"/>
<dbReference type="PROSITE" id="PS50110">
    <property type="entry name" value="RESPONSE_REGULATORY"/>
    <property type="match status" value="1"/>
</dbReference>
<name>A0A3N6PFQ7_9CYAN</name>
<evidence type="ECO:0000313" key="5">
    <source>
        <dbReference type="Proteomes" id="UP000269154"/>
    </source>
</evidence>
<dbReference type="SUPFAM" id="SSF52172">
    <property type="entry name" value="CheY-like"/>
    <property type="match status" value="1"/>
</dbReference>
<protein>
    <submittedName>
        <fullName evidence="4">Response regulator</fullName>
    </submittedName>
</protein>
<gene>
    <name evidence="4" type="ORF">D5R40_29910</name>
</gene>
<organism evidence="4 5">
    <name type="scientific">Okeania hirsuta</name>
    <dbReference type="NCBI Taxonomy" id="1458930"/>
    <lineage>
        <taxon>Bacteria</taxon>
        <taxon>Bacillati</taxon>
        <taxon>Cyanobacteriota</taxon>
        <taxon>Cyanophyceae</taxon>
        <taxon>Oscillatoriophycideae</taxon>
        <taxon>Oscillatoriales</taxon>
        <taxon>Microcoleaceae</taxon>
        <taxon>Okeania</taxon>
    </lineage>
</organism>
<dbReference type="InterPro" id="IPR001789">
    <property type="entry name" value="Sig_transdc_resp-reg_receiver"/>
</dbReference>
<dbReference type="EMBL" id="RCBY01000323">
    <property type="protein sequence ID" value="RQH24265.1"/>
    <property type="molecule type" value="Genomic_DNA"/>
</dbReference>
<evidence type="ECO:0000259" key="3">
    <source>
        <dbReference type="PROSITE" id="PS50110"/>
    </source>
</evidence>
<dbReference type="Proteomes" id="UP000269154">
    <property type="component" value="Unassembled WGS sequence"/>
</dbReference>
<dbReference type="Gene3D" id="3.40.50.2300">
    <property type="match status" value="1"/>
</dbReference>